<gene>
    <name evidence="2" type="ORF">BON30_38520</name>
</gene>
<reference evidence="2 3" key="2">
    <citation type="submission" date="2016-12" db="EMBL/GenBank/DDBJ databases">
        <title>Draft Genome Sequence of Cystobacter ferrugineus Strain Cbfe23.</title>
        <authorList>
            <person name="Akbar S."/>
            <person name="Dowd S.E."/>
            <person name="Stevens D.C."/>
        </authorList>
    </citation>
    <scope>NUCLEOTIDE SEQUENCE [LARGE SCALE GENOMIC DNA]</scope>
    <source>
        <strain evidence="2 3">Cbfe23</strain>
    </source>
</reference>
<accession>A0A1L9AZK7</accession>
<evidence type="ECO:0000313" key="2">
    <source>
        <dbReference type="EMBL" id="OJH35434.1"/>
    </source>
</evidence>
<keyword evidence="1" id="KW-0732">Signal</keyword>
<dbReference type="SMART" id="SM00567">
    <property type="entry name" value="EZ_HEAT"/>
    <property type="match status" value="2"/>
</dbReference>
<organism evidence="2 3">
    <name type="scientific">Cystobacter ferrugineus</name>
    <dbReference type="NCBI Taxonomy" id="83449"/>
    <lineage>
        <taxon>Bacteria</taxon>
        <taxon>Pseudomonadati</taxon>
        <taxon>Myxococcota</taxon>
        <taxon>Myxococcia</taxon>
        <taxon>Myxococcales</taxon>
        <taxon>Cystobacterineae</taxon>
        <taxon>Archangiaceae</taxon>
        <taxon>Cystobacter</taxon>
    </lineage>
</organism>
<dbReference type="Gene3D" id="1.25.10.10">
    <property type="entry name" value="Leucine-rich Repeat Variant"/>
    <property type="match status" value="1"/>
</dbReference>
<sequence>MRFSSHLVAFLLLAFPPSVLAQADAQTASLAKTLKQGPVVAHRVQAARLLGESDDPEAMSPLCAGLADESPEVRAAAASALEKLAEPGAVVCLEARKEEQDPQVQAARTSALKALRALQARPARLYVMLAPLKDTTGTLSPELVKLIEARLRRALFQRGAALAPEKETEAQARDVLRKRKLPGYRLVPEVRPGSSGGLKLVVLCLRYPGKQLLGSVEVQGTEGEPGELLAALVPQVIADSASAYKWR</sequence>
<keyword evidence="3" id="KW-1185">Reference proteome</keyword>
<evidence type="ECO:0000256" key="1">
    <source>
        <dbReference type="SAM" id="SignalP"/>
    </source>
</evidence>
<feature type="signal peptide" evidence="1">
    <location>
        <begin position="1"/>
        <end position="21"/>
    </location>
</feature>
<dbReference type="Pfam" id="PF13646">
    <property type="entry name" value="HEAT_2"/>
    <property type="match status" value="1"/>
</dbReference>
<feature type="chain" id="PRO_5012747301" description="PBS lyase" evidence="1">
    <location>
        <begin position="22"/>
        <end position="247"/>
    </location>
</feature>
<name>A0A1L9AZK7_9BACT</name>
<comment type="caution">
    <text evidence="2">The sequence shown here is derived from an EMBL/GenBank/DDBJ whole genome shotgun (WGS) entry which is preliminary data.</text>
</comment>
<dbReference type="RefSeq" id="WP_071903534.1">
    <property type="nucleotide sequence ID" value="NZ_MPIN01000014.1"/>
</dbReference>
<proteinExistence type="predicted"/>
<reference evidence="3" key="1">
    <citation type="submission" date="2016-11" db="EMBL/GenBank/DDBJ databases">
        <authorList>
            <person name="Shukria A."/>
            <person name="Stevens D.C."/>
        </authorList>
    </citation>
    <scope>NUCLEOTIDE SEQUENCE [LARGE SCALE GENOMIC DNA]</scope>
    <source>
        <strain evidence="3">Cbfe23</strain>
    </source>
</reference>
<dbReference type="InterPro" id="IPR011989">
    <property type="entry name" value="ARM-like"/>
</dbReference>
<dbReference type="SUPFAM" id="SSF48371">
    <property type="entry name" value="ARM repeat"/>
    <property type="match status" value="1"/>
</dbReference>
<dbReference type="STRING" id="83449.BON30_38520"/>
<dbReference type="AlphaFoldDB" id="A0A1L9AZK7"/>
<dbReference type="EMBL" id="MPIN01000014">
    <property type="protein sequence ID" value="OJH35434.1"/>
    <property type="molecule type" value="Genomic_DNA"/>
</dbReference>
<evidence type="ECO:0008006" key="4">
    <source>
        <dbReference type="Google" id="ProtNLM"/>
    </source>
</evidence>
<protein>
    <recommendedName>
        <fullName evidence="4">PBS lyase</fullName>
    </recommendedName>
</protein>
<dbReference type="Proteomes" id="UP000182229">
    <property type="component" value="Unassembled WGS sequence"/>
</dbReference>
<evidence type="ECO:0000313" key="3">
    <source>
        <dbReference type="Proteomes" id="UP000182229"/>
    </source>
</evidence>
<dbReference type="InterPro" id="IPR016024">
    <property type="entry name" value="ARM-type_fold"/>
</dbReference>
<dbReference type="InterPro" id="IPR004155">
    <property type="entry name" value="PBS_lyase_HEAT"/>
</dbReference>